<protein>
    <recommendedName>
        <fullName evidence="3">Polyketide cyclase / dehydrase and lipid transport</fullName>
    </recommendedName>
</protein>
<evidence type="ECO:0000313" key="1">
    <source>
        <dbReference type="EMBL" id="SCL34621.1"/>
    </source>
</evidence>
<dbReference type="Gene3D" id="3.30.530.20">
    <property type="match status" value="1"/>
</dbReference>
<evidence type="ECO:0000313" key="2">
    <source>
        <dbReference type="Proteomes" id="UP000199413"/>
    </source>
</evidence>
<dbReference type="RefSeq" id="WP_091345203.1">
    <property type="nucleotide sequence ID" value="NZ_FMHV01000002.1"/>
</dbReference>
<dbReference type="PANTHER" id="PTHR36166">
    <property type="entry name" value="CHROMOSOME 9, WHOLE GENOME SHOTGUN SEQUENCE"/>
    <property type="match status" value="1"/>
</dbReference>
<dbReference type="STRING" id="568872.GA0070624_5040"/>
<dbReference type="EMBL" id="FMHV01000002">
    <property type="protein sequence ID" value="SCL34621.1"/>
    <property type="molecule type" value="Genomic_DNA"/>
</dbReference>
<evidence type="ECO:0008006" key="3">
    <source>
        <dbReference type="Google" id="ProtNLM"/>
    </source>
</evidence>
<keyword evidence="2" id="KW-1185">Reference proteome</keyword>
<dbReference type="InterPro" id="IPR023393">
    <property type="entry name" value="START-like_dom_sf"/>
</dbReference>
<dbReference type="Pfam" id="PF10604">
    <property type="entry name" value="Polyketide_cyc2"/>
    <property type="match status" value="1"/>
</dbReference>
<proteinExistence type="predicted"/>
<dbReference type="Proteomes" id="UP000199413">
    <property type="component" value="Unassembled WGS sequence"/>
</dbReference>
<sequence>MREISTQVDIDATPQRVWEVLIDFPRYAQWNPFIREAAGEARVGSTLNLRMFPVAGRPMSFKPRVLAAREAAELRWLGRLILPGIFDGEHLFVLTPRDGGTRVVQSEKFSGTLVPLYGKVVNGAVADFERLNEALKSRAENEERA</sequence>
<organism evidence="1 2">
    <name type="scientific">Micromonospora rhizosphaerae</name>
    <dbReference type="NCBI Taxonomy" id="568872"/>
    <lineage>
        <taxon>Bacteria</taxon>
        <taxon>Bacillati</taxon>
        <taxon>Actinomycetota</taxon>
        <taxon>Actinomycetes</taxon>
        <taxon>Micromonosporales</taxon>
        <taxon>Micromonosporaceae</taxon>
        <taxon>Micromonospora</taxon>
    </lineage>
</organism>
<gene>
    <name evidence="1" type="ORF">GA0070624_5040</name>
</gene>
<dbReference type="InterPro" id="IPR019587">
    <property type="entry name" value="Polyketide_cyclase/dehydratase"/>
</dbReference>
<dbReference type="OrthoDB" id="9810827at2"/>
<name>A0A1C6SYH1_9ACTN</name>
<accession>A0A1C6SYH1</accession>
<dbReference type="PANTHER" id="PTHR36166:SF1">
    <property type="entry name" value="SRPBCC DOMAIN-CONTAINING PROTEIN"/>
    <property type="match status" value="1"/>
</dbReference>
<dbReference type="CDD" id="cd07822">
    <property type="entry name" value="SRPBCC_4"/>
    <property type="match status" value="1"/>
</dbReference>
<reference evidence="2" key="1">
    <citation type="submission" date="2016-06" db="EMBL/GenBank/DDBJ databases">
        <authorList>
            <person name="Varghese N."/>
            <person name="Submissions Spin"/>
        </authorList>
    </citation>
    <scope>NUCLEOTIDE SEQUENCE [LARGE SCALE GENOMIC DNA]</scope>
    <source>
        <strain evidence="2">DSM 45431</strain>
    </source>
</reference>
<dbReference type="AlphaFoldDB" id="A0A1C6SYH1"/>
<dbReference type="SUPFAM" id="SSF55961">
    <property type="entry name" value="Bet v1-like"/>
    <property type="match status" value="1"/>
</dbReference>